<accession>A0A391NWN1</accession>
<feature type="region of interest" description="Disordered" evidence="1">
    <location>
        <begin position="1"/>
        <end position="37"/>
    </location>
</feature>
<name>A0A391NWN1_9EUKA</name>
<keyword evidence="3" id="KW-1185">Reference proteome</keyword>
<feature type="compositionally biased region" description="Basic residues" evidence="1">
    <location>
        <begin position="1"/>
        <end position="10"/>
    </location>
</feature>
<dbReference type="EMBL" id="BDIP01009140">
    <property type="protein sequence ID" value="GCA64950.1"/>
    <property type="molecule type" value="Genomic_DNA"/>
</dbReference>
<proteinExistence type="predicted"/>
<comment type="caution">
    <text evidence="2">The sequence shown here is derived from an EMBL/GenBank/DDBJ whole genome shotgun (WGS) entry which is preliminary data.</text>
</comment>
<organism evidence="2 3">
    <name type="scientific">Kipferlia bialata</name>
    <dbReference type="NCBI Taxonomy" id="797122"/>
    <lineage>
        <taxon>Eukaryota</taxon>
        <taxon>Metamonada</taxon>
        <taxon>Carpediemonas-like organisms</taxon>
        <taxon>Kipferlia</taxon>
    </lineage>
</organism>
<gene>
    <name evidence="2" type="ORF">KIPB_015812</name>
</gene>
<evidence type="ECO:0000256" key="1">
    <source>
        <dbReference type="SAM" id="MobiDB-lite"/>
    </source>
</evidence>
<protein>
    <submittedName>
        <fullName evidence="2">Uncharacterized protein</fullName>
    </submittedName>
</protein>
<sequence>MSAPPHKRRPVATDADRERETAAQMRDRHEREAKELCTAQREDKDRFLVEQARTRNALKKRHKEECTAAREAEREAEGGVCGECGEGVTKDFFVCAHCNQRVCNTHIT</sequence>
<reference evidence="2 3" key="1">
    <citation type="journal article" date="2018" name="PLoS ONE">
        <title>The draft genome of Kipferlia bialata reveals reductive genome evolution in fornicate parasites.</title>
        <authorList>
            <person name="Tanifuji G."/>
            <person name="Takabayashi S."/>
            <person name="Kume K."/>
            <person name="Takagi M."/>
            <person name="Nakayama T."/>
            <person name="Kamikawa R."/>
            <person name="Inagaki Y."/>
            <person name="Hashimoto T."/>
        </authorList>
    </citation>
    <scope>NUCLEOTIDE SEQUENCE [LARGE SCALE GENOMIC DNA]</scope>
    <source>
        <strain evidence="2">NY0173</strain>
    </source>
</reference>
<evidence type="ECO:0000313" key="3">
    <source>
        <dbReference type="Proteomes" id="UP000265618"/>
    </source>
</evidence>
<dbReference type="AlphaFoldDB" id="A0A391NWN1"/>
<evidence type="ECO:0000313" key="2">
    <source>
        <dbReference type="EMBL" id="GCA64950.1"/>
    </source>
</evidence>
<feature type="compositionally biased region" description="Basic and acidic residues" evidence="1">
    <location>
        <begin position="14"/>
        <end position="37"/>
    </location>
</feature>
<feature type="non-terminal residue" evidence="2">
    <location>
        <position position="108"/>
    </location>
</feature>
<dbReference type="Proteomes" id="UP000265618">
    <property type="component" value="Unassembled WGS sequence"/>
</dbReference>